<dbReference type="GO" id="GO:0003677">
    <property type="term" value="F:DNA binding"/>
    <property type="evidence" value="ECO:0007669"/>
    <property type="project" value="InterPro"/>
</dbReference>
<dbReference type="PANTHER" id="PTHR30461">
    <property type="entry name" value="DNA-INVERTASE FROM LAMBDOID PROPHAGE"/>
    <property type="match status" value="1"/>
</dbReference>
<sequence length="169" mass="18808">MKKKCHIYTRVSTAAQTEGYSLEAQQERLRQYAEYKNLEIACKYCDAGKSGKSILGRPAFMEMMDDIARGKDQISYVLVFKLSRFGRNAADVLKSIQTLLDYDVDLVCVEDSIDSSTQGGRLTLAILSAVAEIERENIRVQFMAGRMQKVMEGGWAGGPAPFGYRNEGG</sequence>
<dbReference type="Gene3D" id="3.40.50.1390">
    <property type="entry name" value="Resolvase, N-terminal catalytic domain"/>
    <property type="match status" value="1"/>
</dbReference>
<dbReference type="AlphaFoldDB" id="A0A9D2LSF9"/>
<dbReference type="EMBL" id="DWYZ01000109">
    <property type="protein sequence ID" value="HJB28298.1"/>
    <property type="molecule type" value="Genomic_DNA"/>
</dbReference>
<name>A0A9D2LSF9_9FIRM</name>
<dbReference type="SMART" id="SM00857">
    <property type="entry name" value="Resolvase"/>
    <property type="match status" value="1"/>
</dbReference>
<gene>
    <name evidence="2" type="ORF">IAA06_05840</name>
</gene>
<evidence type="ECO:0000313" key="3">
    <source>
        <dbReference type="Proteomes" id="UP000823842"/>
    </source>
</evidence>
<dbReference type="InterPro" id="IPR006119">
    <property type="entry name" value="Resolv_N"/>
</dbReference>
<dbReference type="GO" id="GO:0000150">
    <property type="term" value="F:DNA strand exchange activity"/>
    <property type="evidence" value="ECO:0007669"/>
    <property type="project" value="InterPro"/>
</dbReference>
<evidence type="ECO:0000313" key="2">
    <source>
        <dbReference type="EMBL" id="HJB28298.1"/>
    </source>
</evidence>
<feature type="domain" description="Resolvase/invertase-type recombinase catalytic" evidence="1">
    <location>
        <begin position="4"/>
        <end position="153"/>
    </location>
</feature>
<organism evidence="2 3">
    <name type="scientific">Candidatus Blautia faecavium</name>
    <dbReference type="NCBI Taxonomy" id="2838487"/>
    <lineage>
        <taxon>Bacteria</taxon>
        <taxon>Bacillati</taxon>
        <taxon>Bacillota</taxon>
        <taxon>Clostridia</taxon>
        <taxon>Lachnospirales</taxon>
        <taxon>Lachnospiraceae</taxon>
        <taxon>Blautia</taxon>
    </lineage>
</organism>
<proteinExistence type="predicted"/>
<evidence type="ECO:0000259" key="1">
    <source>
        <dbReference type="PROSITE" id="PS51736"/>
    </source>
</evidence>
<accession>A0A9D2LSF9</accession>
<dbReference type="InterPro" id="IPR050639">
    <property type="entry name" value="SSR_resolvase"/>
</dbReference>
<dbReference type="Proteomes" id="UP000823842">
    <property type="component" value="Unassembled WGS sequence"/>
</dbReference>
<dbReference type="PANTHER" id="PTHR30461:SF23">
    <property type="entry name" value="DNA RECOMBINASE-RELATED"/>
    <property type="match status" value="1"/>
</dbReference>
<dbReference type="CDD" id="cd00338">
    <property type="entry name" value="Ser_Recombinase"/>
    <property type="match status" value="1"/>
</dbReference>
<reference evidence="2" key="2">
    <citation type="submission" date="2021-04" db="EMBL/GenBank/DDBJ databases">
        <authorList>
            <person name="Gilroy R."/>
        </authorList>
    </citation>
    <scope>NUCLEOTIDE SEQUENCE</scope>
    <source>
        <strain evidence="2">ChiSjej1B19-5720</strain>
    </source>
</reference>
<comment type="caution">
    <text evidence="2">The sequence shown here is derived from an EMBL/GenBank/DDBJ whole genome shotgun (WGS) entry which is preliminary data.</text>
</comment>
<protein>
    <submittedName>
        <fullName evidence="2">Recombinase family protein</fullName>
    </submittedName>
</protein>
<reference evidence="2" key="1">
    <citation type="journal article" date="2021" name="PeerJ">
        <title>Extensive microbial diversity within the chicken gut microbiome revealed by metagenomics and culture.</title>
        <authorList>
            <person name="Gilroy R."/>
            <person name="Ravi A."/>
            <person name="Getino M."/>
            <person name="Pursley I."/>
            <person name="Horton D.L."/>
            <person name="Alikhan N.F."/>
            <person name="Baker D."/>
            <person name="Gharbi K."/>
            <person name="Hall N."/>
            <person name="Watson M."/>
            <person name="Adriaenssens E.M."/>
            <person name="Foster-Nyarko E."/>
            <person name="Jarju S."/>
            <person name="Secka A."/>
            <person name="Antonio M."/>
            <person name="Oren A."/>
            <person name="Chaudhuri R.R."/>
            <person name="La Ragione R."/>
            <person name="Hildebrand F."/>
            <person name="Pallen M.J."/>
        </authorList>
    </citation>
    <scope>NUCLEOTIDE SEQUENCE</scope>
    <source>
        <strain evidence="2">ChiSjej1B19-5720</strain>
    </source>
</reference>
<dbReference type="Pfam" id="PF00239">
    <property type="entry name" value="Resolvase"/>
    <property type="match status" value="1"/>
</dbReference>
<dbReference type="InterPro" id="IPR036162">
    <property type="entry name" value="Resolvase-like_N_sf"/>
</dbReference>
<feature type="non-terminal residue" evidence="2">
    <location>
        <position position="169"/>
    </location>
</feature>
<dbReference type="PROSITE" id="PS51736">
    <property type="entry name" value="RECOMBINASES_3"/>
    <property type="match status" value="1"/>
</dbReference>
<dbReference type="SUPFAM" id="SSF53041">
    <property type="entry name" value="Resolvase-like"/>
    <property type="match status" value="1"/>
</dbReference>